<dbReference type="PANTHER" id="PTHR12413">
    <property type="entry name" value="DOLICHYL GLYCOSYLTRANSFERASE"/>
    <property type="match status" value="1"/>
</dbReference>
<accession>A0ABD2NL55</accession>
<evidence type="ECO:0000313" key="12">
    <source>
        <dbReference type="EMBL" id="KAL3279466.1"/>
    </source>
</evidence>
<feature type="signal peptide" evidence="11">
    <location>
        <begin position="1"/>
        <end position="22"/>
    </location>
</feature>
<dbReference type="Proteomes" id="UP001516400">
    <property type="component" value="Unassembled WGS sequence"/>
</dbReference>
<protein>
    <recommendedName>
        <fullName evidence="10">Alpha-1,3-glucosyltransferase</fullName>
        <ecNumber evidence="10">2.4.1.-</ecNumber>
    </recommendedName>
</protein>
<evidence type="ECO:0000256" key="6">
    <source>
        <dbReference type="ARBA" id="ARBA00022692"/>
    </source>
</evidence>
<evidence type="ECO:0000256" key="8">
    <source>
        <dbReference type="ARBA" id="ARBA00022989"/>
    </source>
</evidence>
<proteinExistence type="inferred from homology"/>
<evidence type="ECO:0000256" key="2">
    <source>
        <dbReference type="ARBA" id="ARBA00004922"/>
    </source>
</evidence>
<evidence type="ECO:0000256" key="9">
    <source>
        <dbReference type="ARBA" id="ARBA00023136"/>
    </source>
</evidence>
<feature type="transmembrane region" description="Helical" evidence="10">
    <location>
        <begin position="170"/>
        <end position="195"/>
    </location>
</feature>
<evidence type="ECO:0000256" key="3">
    <source>
        <dbReference type="ARBA" id="ARBA00008715"/>
    </source>
</evidence>
<keyword evidence="4 10" id="KW-0328">Glycosyltransferase</keyword>
<dbReference type="GO" id="GO:0005789">
    <property type="term" value="C:endoplasmic reticulum membrane"/>
    <property type="evidence" value="ECO:0007669"/>
    <property type="project" value="UniProtKB-SubCell"/>
</dbReference>
<dbReference type="AlphaFoldDB" id="A0ABD2NL55"/>
<evidence type="ECO:0000256" key="1">
    <source>
        <dbReference type="ARBA" id="ARBA00004477"/>
    </source>
</evidence>
<keyword evidence="5 10" id="KW-0808">Transferase</keyword>
<dbReference type="PANTHER" id="PTHR12413:SF2">
    <property type="entry name" value="DOLICHYL PYROPHOSPHATE GLC1MAN9GLCNAC2 ALPHA-1,3-GLUCOSYLTRANSFERASE-RELATED"/>
    <property type="match status" value="1"/>
</dbReference>
<dbReference type="InterPro" id="IPR004856">
    <property type="entry name" value="Glyco_trans_ALG6/ALG8"/>
</dbReference>
<evidence type="ECO:0000256" key="10">
    <source>
        <dbReference type="RuleBase" id="RU363110"/>
    </source>
</evidence>
<dbReference type="EC" id="2.4.1.-" evidence="10"/>
<evidence type="ECO:0000256" key="7">
    <source>
        <dbReference type="ARBA" id="ARBA00022824"/>
    </source>
</evidence>
<feature type="transmembrane region" description="Helical" evidence="10">
    <location>
        <begin position="312"/>
        <end position="330"/>
    </location>
</feature>
<dbReference type="GO" id="GO:0016757">
    <property type="term" value="F:glycosyltransferase activity"/>
    <property type="evidence" value="ECO:0007669"/>
    <property type="project" value="UniProtKB-KW"/>
</dbReference>
<evidence type="ECO:0000256" key="5">
    <source>
        <dbReference type="ARBA" id="ARBA00022679"/>
    </source>
</evidence>
<keyword evidence="8 10" id="KW-1133">Transmembrane helix</keyword>
<comment type="caution">
    <text evidence="10">Lacks conserved residue(s) required for the propagation of feature annotation.</text>
</comment>
<dbReference type="EMBL" id="JABFTP020000124">
    <property type="protein sequence ID" value="KAL3279466.1"/>
    <property type="molecule type" value="Genomic_DNA"/>
</dbReference>
<comment type="subcellular location">
    <subcellularLocation>
        <location evidence="1 10">Endoplasmic reticulum membrane</location>
        <topology evidence="1 10">Multi-pass membrane protein</topology>
    </subcellularLocation>
</comment>
<keyword evidence="6 10" id="KW-0812">Transmembrane</keyword>
<gene>
    <name evidence="12" type="ORF">HHI36_016977</name>
</gene>
<sequence length="501" mass="58401">MILIIALLTSSLKLLLMPAYYSTDFEVHRNWLSITHNLPVKRWYYDDTSEWTLDYPPLFAWFEYLLSYPAQFFDKNMLVINNLKYESRETIIFQRLSVIFMDAVYCYGVHRCCKVISKGWRTDVVLPILLITNCGLIMLDHIHFQYNGFMYGILLLSIADMCNDRFLKSAFWFVVLLNLKHIYVYASPAYFIYLLKTYCLCNRPISDVVLTQKCWSNTIKLGSVVIGVFVISFLPFYDHLPQIISRLFPLKRGLCHAYWAPNVWALYNIVDKAVFFAASKLGYHKGEAKAAMTGGLVQEYSHLVLPNITPRITIILSLIFVLPLMVKLWKLKCPTDFIRCIALCSLTAFLFGYHVHEKAILMAIIPITILSVRDPLDAKIFLILSTVGYYSLFPLLYPKNLFLVKTLLLIIHSLYSFHSLSKMYTMKICKYSLPLLNIFESFYLFSFCLIHTYEHFIHNLLDFQNKLPFLPLMITSVYCSVGVIYCWILYFIFSSKDLSQL</sequence>
<keyword evidence="11" id="KW-0732">Signal</keyword>
<name>A0ABD2NL55_9CUCU</name>
<keyword evidence="9 10" id="KW-0472">Membrane</keyword>
<evidence type="ECO:0000256" key="11">
    <source>
        <dbReference type="SAM" id="SignalP"/>
    </source>
</evidence>
<feature type="transmembrane region" description="Helical" evidence="10">
    <location>
        <begin position="402"/>
        <end position="421"/>
    </location>
</feature>
<comment type="similarity">
    <text evidence="3 10">Belongs to the ALG6/ALG8 glucosyltransferase family.</text>
</comment>
<evidence type="ECO:0000313" key="13">
    <source>
        <dbReference type="Proteomes" id="UP001516400"/>
    </source>
</evidence>
<comment type="pathway">
    <text evidence="2 10">Protein modification; protein glycosylation.</text>
</comment>
<reference evidence="12 13" key="1">
    <citation type="journal article" date="2021" name="BMC Biol.">
        <title>Horizontally acquired antibacterial genes associated with adaptive radiation of ladybird beetles.</title>
        <authorList>
            <person name="Li H.S."/>
            <person name="Tang X.F."/>
            <person name="Huang Y.H."/>
            <person name="Xu Z.Y."/>
            <person name="Chen M.L."/>
            <person name="Du X.Y."/>
            <person name="Qiu B.Y."/>
            <person name="Chen P.T."/>
            <person name="Zhang W."/>
            <person name="Slipinski A."/>
            <person name="Escalona H.E."/>
            <person name="Waterhouse R.M."/>
            <person name="Zwick A."/>
            <person name="Pang H."/>
        </authorList>
    </citation>
    <scope>NUCLEOTIDE SEQUENCE [LARGE SCALE GENOMIC DNA]</scope>
    <source>
        <strain evidence="12">SYSU2018</strain>
    </source>
</reference>
<feature type="transmembrane region" description="Helical" evidence="10">
    <location>
        <begin position="215"/>
        <end position="237"/>
    </location>
</feature>
<organism evidence="12 13">
    <name type="scientific">Cryptolaemus montrouzieri</name>
    <dbReference type="NCBI Taxonomy" id="559131"/>
    <lineage>
        <taxon>Eukaryota</taxon>
        <taxon>Metazoa</taxon>
        <taxon>Ecdysozoa</taxon>
        <taxon>Arthropoda</taxon>
        <taxon>Hexapoda</taxon>
        <taxon>Insecta</taxon>
        <taxon>Pterygota</taxon>
        <taxon>Neoptera</taxon>
        <taxon>Endopterygota</taxon>
        <taxon>Coleoptera</taxon>
        <taxon>Polyphaga</taxon>
        <taxon>Cucujiformia</taxon>
        <taxon>Coccinelloidea</taxon>
        <taxon>Coccinellidae</taxon>
        <taxon>Scymninae</taxon>
        <taxon>Scymnini</taxon>
        <taxon>Cryptolaemus</taxon>
    </lineage>
</organism>
<evidence type="ECO:0000256" key="4">
    <source>
        <dbReference type="ARBA" id="ARBA00022676"/>
    </source>
</evidence>
<feature type="transmembrane region" description="Helical" evidence="10">
    <location>
        <begin position="473"/>
        <end position="493"/>
    </location>
</feature>
<keyword evidence="7 10" id="KW-0256">Endoplasmic reticulum</keyword>
<dbReference type="Pfam" id="PF03155">
    <property type="entry name" value="Alg6_Alg8"/>
    <property type="match status" value="1"/>
</dbReference>
<feature type="transmembrane region" description="Helical" evidence="10">
    <location>
        <begin position="120"/>
        <end position="138"/>
    </location>
</feature>
<feature type="transmembrane region" description="Helical" evidence="10">
    <location>
        <begin position="433"/>
        <end position="453"/>
    </location>
</feature>
<feature type="chain" id="PRO_5044843785" description="Alpha-1,3-glucosyltransferase" evidence="11">
    <location>
        <begin position="23"/>
        <end position="501"/>
    </location>
</feature>
<keyword evidence="13" id="KW-1185">Reference proteome</keyword>
<comment type="caution">
    <text evidence="12">The sequence shown here is derived from an EMBL/GenBank/DDBJ whole genome shotgun (WGS) entry which is preliminary data.</text>
</comment>